<evidence type="ECO:0000256" key="9">
    <source>
        <dbReference type="HAMAP-Rule" id="MF_01464"/>
    </source>
</evidence>
<comment type="caution">
    <text evidence="12">The sequence shown here is derived from an EMBL/GenBank/DDBJ whole genome shotgun (WGS) entry which is preliminary data.</text>
</comment>
<dbReference type="NCBIfam" id="TIGR00966">
    <property type="entry name" value="transloc_SecF"/>
    <property type="match status" value="1"/>
</dbReference>
<keyword evidence="3 9" id="KW-1003">Cell membrane</keyword>
<protein>
    <recommendedName>
        <fullName evidence="9">Protein-export membrane protein SecF</fullName>
    </recommendedName>
</protein>
<keyword evidence="7 9" id="KW-0811">Translocation</keyword>
<dbReference type="Gene3D" id="1.20.1640.10">
    <property type="entry name" value="Multidrug efflux transporter AcrB transmembrane domain"/>
    <property type="match status" value="1"/>
</dbReference>
<evidence type="ECO:0000256" key="7">
    <source>
        <dbReference type="ARBA" id="ARBA00023010"/>
    </source>
</evidence>
<comment type="subcellular location">
    <subcellularLocation>
        <location evidence="1 9">Cell membrane</location>
        <topology evidence="1 9">Multi-pass membrane protein</topology>
    </subcellularLocation>
</comment>
<dbReference type="HAMAP" id="MF_01464_B">
    <property type="entry name" value="SecF_B"/>
    <property type="match status" value="1"/>
</dbReference>
<dbReference type="AlphaFoldDB" id="A0A543PUW1"/>
<evidence type="ECO:0000313" key="13">
    <source>
        <dbReference type="Proteomes" id="UP000320085"/>
    </source>
</evidence>
<feature type="transmembrane region" description="Helical" evidence="9">
    <location>
        <begin position="254"/>
        <end position="273"/>
    </location>
</feature>
<evidence type="ECO:0000256" key="1">
    <source>
        <dbReference type="ARBA" id="ARBA00004651"/>
    </source>
</evidence>
<keyword evidence="6 9" id="KW-1133">Transmembrane helix</keyword>
<keyword evidence="4 9" id="KW-0812">Transmembrane</keyword>
<dbReference type="SUPFAM" id="SSF82866">
    <property type="entry name" value="Multidrug efflux transporter AcrB transmembrane domain"/>
    <property type="match status" value="1"/>
</dbReference>
<feature type="transmembrane region" description="Helical" evidence="9">
    <location>
        <begin position="169"/>
        <end position="191"/>
    </location>
</feature>
<dbReference type="GO" id="GO:0005886">
    <property type="term" value="C:plasma membrane"/>
    <property type="evidence" value="ECO:0007669"/>
    <property type="project" value="UniProtKB-SubCell"/>
</dbReference>
<comment type="similarity">
    <text evidence="9">Belongs to the SecD/SecF family. SecF subfamily.</text>
</comment>
<comment type="subunit">
    <text evidence="9">Forms a complex with SecD. Part of the essential Sec protein translocation apparatus which comprises SecA, SecYEG and auxiliary proteins SecDF. Other proteins may also be involved.</text>
</comment>
<dbReference type="InterPro" id="IPR005665">
    <property type="entry name" value="SecF_bac"/>
</dbReference>
<gene>
    <name evidence="9" type="primary">secF</name>
    <name evidence="12" type="ORF">FHX52_0977</name>
</gene>
<dbReference type="GO" id="GO:0065002">
    <property type="term" value="P:intracellular protein transmembrane transport"/>
    <property type="evidence" value="ECO:0007669"/>
    <property type="project" value="UniProtKB-UniRule"/>
</dbReference>
<keyword evidence="2 9" id="KW-0813">Transport</keyword>
<dbReference type="EMBL" id="VFQF01000001">
    <property type="protein sequence ID" value="TQN47859.1"/>
    <property type="molecule type" value="Genomic_DNA"/>
</dbReference>
<feature type="domain" description="Protein export membrane protein SecD/SecF C-terminal" evidence="11">
    <location>
        <begin position="119"/>
        <end position="307"/>
    </location>
</feature>
<dbReference type="InterPro" id="IPR048634">
    <property type="entry name" value="SecD_SecF_C"/>
</dbReference>
<dbReference type="NCBIfam" id="TIGR00916">
    <property type="entry name" value="2A0604s01"/>
    <property type="match status" value="1"/>
</dbReference>
<dbReference type="Pfam" id="PF07549">
    <property type="entry name" value="Sec_GG"/>
    <property type="match status" value="1"/>
</dbReference>
<feature type="transmembrane region" description="Helical" evidence="9">
    <location>
        <begin position="143"/>
        <end position="162"/>
    </location>
</feature>
<dbReference type="Pfam" id="PF02355">
    <property type="entry name" value="SecD_SecF_C"/>
    <property type="match status" value="1"/>
</dbReference>
<feature type="transmembrane region" description="Helical" evidence="9">
    <location>
        <begin position="197"/>
        <end position="216"/>
    </location>
</feature>
<evidence type="ECO:0000256" key="4">
    <source>
        <dbReference type="ARBA" id="ARBA00022692"/>
    </source>
</evidence>
<dbReference type="InterPro" id="IPR055344">
    <property type="entry name" value="SecD_SecF_C_bact"/>
</dbReference>
<dbReference type="GO" id="GO:0015450">
    <property type="term" value="F:protein-transporting ATPase activity"/>
    <property type="evidence" value="ECO:0007669"/>
    <property type="project" value="InterPro"/>
</dbReference>
<organism evidence="12 13">
    <name type="scientific">Humibacillus xanthopallidus</name>
    <dbReference type="NCBI Taxonomy" id="412689"/>
    <lineage>
        <taxon>Bacteria</taxon>
        <taxon>Bacillati</taxon>
        <taxon>Actinomycetota</taxon>
        <taxon>Actinomycetes</taxon>
        <taxon>Micrococcales</taxon>
        <taxon>Intrasporangiaceae</taxon>
        <taxon>Humibacillus</taxon>
    </lineage>
</organism>
<dbReference type="RefSeq" id="WP_141820401.1">
    <property type="nucleotide sequence ID" value="NZ_BAAAQC010000016.1"/>
</dbReference>
<evidence type="ECO:0000256" key="10">
    <source>
        <dbReference type="SAM" id="MobiDB-lite"/>
    </source>
</evidence>
<evidence type="ECO:0000256" key="2">
    <source>
        <dbReference type="ARBA" id="ARBA00022448"/>
    </source>
</evidence>
<dbReference type="GO" id="GO:0043952">
    <property type="term" value="P:protein transport by the Sec complex"/>
    <property type="evidence" value="ECO:0007669"/>
    <property type="project" value="UniProtKB-UniRule"/>
</dbReference>
<dbReference type="InterPro" id="IPR022813">
    <property type="entry name" value="SecD/SecF_arch_bac"/>
</dbReference>
<dbReference type="PANTHER" id="PTHR30081">
    <property type="entry name" value="PROTEIN-EXPORT MEMBRANE PROTEIN SEC"/>
    <property type="match status" value="1"/>
</dbReference>
<evidence type="ECO:0000313" key="12">
    <source>
        <dbReference type="EMBL" id="TQN47859.1"/>
    </source>
</evidence>
<name>A0A543PUW1_9MICO</name>
<sequence>MLNFAQVGNDLYTGKRSIDFIGRQKTWYAISGVLVILALVGIFARGLNFGIEFSGGSEFRVQGVSNSQDYEQKAQSAVGEAGIGGNVVATVVGQDTVRVQTEAASERTEEARAALAKTFGVQEGAVSASLIGPSWGETVSQQAIRGLIVFLVLVTLVMGLYFRTWKMAVSGLVALLHDLVITVGIYALFGFEITPSSMIGFLTILGYSLYDTVVVFDKVRENTAEAFATKRMTYRQAANLAVNQTLVRSINTTVVALLPIAAVLFVGFTMLGPGTLLDLSLALFIGIAVGAYSSIFIATPLLVDLRRKDKAVVDLDRYIARHGSKGTGRDALAGIHADGAPEPAVVGSDSTGAAEQPVDAAYRPLHRYAQAGPRNQPKRAPKSKR</sequence>
<dbReference type="OrthoDB" id="9774769at2"/>
<comment type="function">
    <text evidence="9">Part of the Sec protein translocase complex. Interacts with the SecYEG preprotein conducting channel. SecDF uses the proton motive force (PMF) to complete protein translocation after the ATP-dependent function of SecA.</text>
</comment>
<evidence type="ECO:0000256" key="6">
    <source>
        <dbReference type="ARBA" id="ARBA00022989"/>
    </source>
</evidence>
<keyword evidence="5 9" id="KW-0653">Protein transport</keyword>
<feature type="transmembrane region" description="Helical" evidence="9">
    <location>
        <begin position="26"/>
        <end position="44"/>
    </location>
</feature>
<dbReference type="Proteomes" id="UP000320085">
    <property type="component" value="Unassembled WGS sequence"/>
</dbReference>
<dbReference type="InterPro" id="IPR022645">
    <property type="entry name" value="SecD/SecF_bac"/>
</dbReference>
<evidence type="ECO:0000256" key="8">
    <source>
        <dbReference type="ARBA" id="ARBA00023136"/>
    </source>
</evidence>
<accession>A0A543PUW1</accession>
<dbReference type="InterPro" id="IPR022646">
    <property type="entry name" value="SecD/SecF_CS"/>
</dbReference>
<keyword evidence="8 9" id="KW-0472">Membrane</keyword>
<dbReference type="PANTHER" id="PTHR30081:SF8">
    <property type="entry name" value="PROTEIN TRANSLOCASE SUBUNIT SECF"/>
    <property type="match status" value="1"/>
</dbReference>
<dbReference type="PRINTS" id="PR01755">
    <property type="entry name" value="SECFTRNLCASE"/>
</dbReference>
<evidence type="ECO:0000256" key="3">
    <source>
        <dbReference type="ARBA" id="ARBA00022475"/>
    </source>
</evidence>
<proteinExistence type="inferred from homology"/>
<reference evidence="12 13" key="1">
    <citation type="submission" date="2019-06" db="EMBL/GenBank/DDBJ databases">
        <title>Sequencing the genomes of 1000 actinobacteria strains.</title>
        <authorList>
            <person name="Klenk H.-P."/>
        </authorList>
    </citation>
    <scope>NUCLEOTIDE SEQUENCE [LARGE SCALE GENOMIC DNA]</scope>
    <source>
        <strain evidence="12 13">DSM 21776</strain>
    </source>
</reference>
<feature type="region of interest" description="Disordered" evidence="10">
    <location>
        <begin position="364"/>
        <end position="385"/>
    </location>
</feature>
<feature type="transmembrane region" description="Helical" evidence="9">
    <location>
        <begin position="279"/>
        <end position="303"/>
    </location>
</feature>
<evidence type="ECO:0000259" key="11">
    <source>
        <dbReference type="Pfam" id="PF02355"/>
    </source>
</evidence>
<feature type="compositionally biased region" description="Basic residues" evidence="10">
    <location>
        <begin position="376"/>
        <end position="385"/>
    </location>
</feature>
<dbReference type="GO" id="GO:0006605">
    <property type="term" value="P:protein targeting"/>
    <property type="evidence" value="ECO:0007669"/>
    <property type="project" value="UniProtKB-UniRule"/>
</dbReference>
<evidence type="ECO:0000256" key="5">
    <source>
        <dbReference type="ARBA" id="ARBA00022927"/>
    </source>
</evidence>